<dbReference type="EMBL" id="MEIS01000054">
    <property type="protein sequence ID" value="PIT58425.1"/>
    <property type="molecule type" value="Genomic_DNA"/>
</dbReference>
<sequence>MKNYAPTIPVCQLDENNYFVGMTTADLDPLESNGHYLIPRLCIQAEQPESKKGFIAQWTGDNWQYIEDHRGETVYSKETGEVVAINEPGILPAIVTTMPCPDIYHQWSEKANNWVEKADAAQLRLQNKRNTAGTLSRMQMLSQLEISLGKNKQALVEAAENAMSGIELIKIRNYILETQSFALENELWWNFLTNILQIQQDNVFEMWAEARTI</sequence>
<comment type="caution">
    <text evidence="1">The sequence shown here is derived from an EMBL/GenBank/DDBJ whole genome shotgun (WGS) entry which is preliminary data.</text>
</comment>
<protein>
    <recommendedName>
        <fullName evidence="3">Tail fiber assembly protein</fullName>
    </recommendedName>
</protein>
<reference evidence="1" key="1">
    <citation type="journal article" date="2017" name="MBio">
        <title>Type VI secretion-mediated competition in the bee gut microbiome.</title>
        <authorList>
            <person name="Steele M.I."/>
            <person name="Kwong W.K."/>
            <person name="Powell J.E."/>
            <person name="Whiteley M."/>
            <person name="Moran N.A."/>
        </authorList>
    </citation>
    <scope>NUCLEOTIDE SEQUENCE [LARGE SCALE GENOMIC DNA]</scope>
    <source>
        <strain evidence="1">Nev3CBA3</strain>
    </source>
</reference>
<proteinExistence type="predicted"/>
<organism evidence="1 2">
    <name type="scientific">Snodgrassella alvi</name>
    <dbReference type="NCBI Taxonomy" id="1196083"/>
    <lineage>
        <taxon>Bacteria</taxon>
        <taxon>Pseudomonadati</taxon>
        <taxon>Pseudomonadota</taxon>
        <taxon>Betaproteobacteria</taxon>
        <taxon>Neisseriales</taxon>
        <taxon>Neisseriaceae</taxon>
        <taxon>Snodgrassella</taxon>
    </lineage>
</organism>
<accession>A0A2N9Y0U8</accession>
<dbReference type="AlphaFoldDB" id="A0A2N9Y0U8"/>
<name>A0A2N9Y0U8_9NEIS</name>
<gene>
    <name evidence="1" type="ORF">BHC49_01160</name>
</gene>
<evidence type="ECO:0008006" key="3">
    <source>
        <dbReference type="Google" id="ProtNLM"/>
    </source>
</evidence>
<dbReference type="Proteomes" id="UP000229434">
    <property type="component" value="Unassembled WGS sequence"/>
</dbReference>
<evidence type="ECO:0000313" key="2">
    <source>
        <dbReference type="Proteomes" id="UP000229434"/>
    </source>
</evidence>
<evidence type="ECO:0000313" key="1">
    <source>
        <dbReference type="EMBL" id="PIT58425.1"/>
    </source>
</evidence>
<dbReference type="RefSeq" id="WP_100136621.1">
    <property type="nucleotide sequence ID" value="NZ_MEIS01000054.1"/>
</dbReference>